<evidence type="ECO:0000313" key="2">
    <source>
        <dbReference type="EMBL" id="KAF6410398.1"/>
    </source>
</evidence>
<name>A0A7J8CHT5_ROUAE</name>
<feature type="region of interest" description="Disordered" evidence="1">
    <location>
        <begin position="88"/>
        <end position="123"/>
    </location>
</feature>
<feature type="compositionally biased region" description="Polar residues" evidence="1">
    <location>
        <begin position="107"/>
        <end position="118"/>
    </location>
</feature>
<organism evidence="2 3">
    <name type="scientific">Rousettus aegyptiacus</name>
    <name type="common">Egyptian fruit bat</name>
    <name type="synonym">Pteropus aegyptiacus</name>
    <dbReference type="NCBI Taxonomy" id="9407"/>
    <lineage>
        <taxon>Eukaryota</taxon>
        <taxon>Metazoa</taxon>
        <taxon>Chordata</taxon>
        <taxon>Craniata</taxon>
        <taxon>Vertebrata</taxon>
        <taxon>Euteleostomi</taxon>
        <taxon>Mammalia</taxon>
        <taxon>Eutheria</taxon>
        <taxon>Laurasiatheria</taxon>
        <taxon>Chiroptera</taxon>
        <taxon>Yinpterochiroptera</taxon>
        <taxon>Pteropodoidea</taxon>
        <taxon>Pteropodidae</taxon>
        <taxon>Rousettinae</taxon>
        <taxon>Rousettus</taxon>
    </lineage>
</organism>
<comment type="caution">
    <text evidence="2">The sequence shown here is derived from an EMBL/GenBank/DDBJ whole genome shotgun (WGS) entry which is preliminary data.</text>
</comment>
<reference evidence="2 3" key="1">
    <citation type="journal article" date="2020" name="Nature">
        <title>Six reference-quality genomes reveal evolution of bat adaptations.</title>
        <authorList>
            <person name="Jebb D."/>
            <person name="Huang Z."/>
            <person name="Pippel M."/>
            <person name="Hughes G.M."/>
            <person name="Lavrichenko K."/>
            <person name="Devanna P."/>
            <person name="Winkler S."/>
            <person name="Jermiin L.S."/>
            <person name="Skirmuntt E.C."/>
            <person name="Katzourakis A."/>
            <person name="Burkitt-Gray L."/>
            <person name="Ray D.A."/>
            <person name="Sullivan K.A.M."/>
            <person name="Roscito J.G."/>
            <person name="Kirilenko B.M."/>
            <person name="Davalos L.M."/>
            <person name="Corthals A.P."/>
            <person name="Power M.L."/>
            <person name="Jones G."/>
            <person name="Ransome R.D."/>
            <person name="Dechmann D.K.N."/>
            <person name="Locatelli A.G."/>
            <person name="Puechmaille S.J."/>
            <person name="Fedrigo O."/>
            <person name="Jarvis E.D."/>
            <person name="Hiller M."/>
            <person name="Vernes S.C."/>
            <person name="Myers E.W."/>
            <person name="Teeling E.C."/>
        </authorList>
    </citation>
    <scope>NUCLEOTIDE SEQUENCE [LARGE SCALE GENOMIC DNA]</scope>
    <source>
        <strain evidence="2">MRouAeg1</strain>
        <tissue evidence="2">Muscle</tissue>
    </source>
</reference>
<dbReference type="Proteomes" id="UP000593571">
    <property type="component" value="Unassembled WGS sequence"/>
</dbReference>
<protein>
    <submittedName>
        <fullName evidence="2">Uncharacterized protein</fullName>
    </submittedName>
</protein>
<dbReference type="EMBL" id="JACASE010000014">
    <property type="protein sequence ID" value="KAF6410398.1"/>
    <property type="molecule type" value="Genomic_DNA"/>
</dbReference>
<dbReference type="AlphaFoldDB" id="A0A7J8CHT5"/>
<evidence type="ECO:0000256" key="1">
    <source>
        <dbReference type="SAM" id="MobiDB-lite"/>
    </source>
</evidence>
<sequence length="165" mass="18421">MLARPRPRRDESHGLVITTLCSNQTLSLQHCDSGPMPRKHGTPKGSCHALSGDVLSHVLNAYKDQSAWHRKACSRTTSWSSGKHCVFPPQPGTTPVAKGAKEESERLGTSQLLPQAPSNHPCRQPWTRVRKRYRVTTLSLTMTFKNKNLQVKCHLPIMLRPPGEL</sequence>
<gene>
    <name evidence="2" type="ORF">HJG63_008959</name>
</gene>
<proteinExistence type="predicted"/>
<evidence type="ECO:0000313" key="3">
    <source>
        <dbReference type="Proteomes" id="UP000593571"/>
    </source>
</evidence>
<accession>A0A7J8CHT5</accession>
<keyword evidence="3" id="KW-1185">Reference proteome</keyword>